<dbReference type="EMBL" id="LMWU01000085">
    <property type="protein sequence ID" value="KUN53999.1"/>
    <property type="molecule type" value="Genomic_DNA"/>
</dbReference>
<reference evidence="1 2" key="1">
    <citation type="submission" date="2015-10" db="EMBL/GenBank/DDBJ databases">
        <title>Draft genome sequence of Streptomyces canus DSM 40017, type strain for the species Streptomyces canus.</title>
        <authorList>
            <person name="Ruckert C."/>
            <person name="Winkler A."/>
            <person name="Kalinowski J."/>
            <person name="Kampfer P."/>
            <person name="Glaeser S."/>
        </authorList>
    </citation>
    <scope>NUCLEOTIDE SEQUENCE [LARGE SCALE GENOMIC DNA]</scope>
    <source>
        <strain evidence="1 2">DSM 40017</strain>
    </source>
</reference>
<sequence>MVVWIVAVLVVAVLIVFGGVAVSAVSAVVPSEAWVRAVYEFVDARLDEELRAEYPTADSEPAVDVYRVRLGEAQAAYRGFVEAVHRSDQDAARLAWGELGGIAERWQAHPDFPGPFLAEAGVGGR</sequence>
<name>A0A124HV12_9ACTN</name>
<organism evidence="1 2">
    <name type="scientific">Streptomyces canus</name>
    <dbReference type="NCBI Taxonomy" id="58343"/>
    <lineage>
        <taxon>Bacteria</taxon>
        <taxon>Bacillati</taxon>
        <taxon>Actinomycetota</taxon>
        <taxon>Actinomycetes</taxon>
        <taxon>Kitasatosporales</taxon>
        <taxon>Streptomycetaceae</taxon>
        <taxon>Streptomyces</taxon>
        <taxon>Streptomyces aurantiacus group</taxon>
    </lineage>
</organism>
<proteinExistence type="predicted"/>
<comment type="caution">
    <text evidence="1">The sequence shown here is derived from an EMBL/GenBank/DDBJ whole genome shotgun (WGS) entry which is preliminary data.</text>
</comment>
<accession>A0A124HV12</accession>
<dbReference type="AlphaFoldDB" id="A0A124HV12"/>
<evidence type="ECO:0000313" key="2">
    <source>
        <dbReference type="Proteomes" id="UP000053669"/>
    </source>
</evidence>
<gene>
    <name evidence="1" type="ORF">AQJ46_50180</name>
</gene>
<dbReference type="Proteomes" id="UP000053669">
    <property type="component" value="Unassembled WGS sequence"/>
</dbReference>
<protein>
    <submittedName>
        <fullName evidence="1">Uncharacterized protein</fullName>
    </submittedName>
</protein>
<evidence type="ECO:0000313" key="1">
    <source>
        <dbReference type="EMBL" id="KUN53999.1"/>
    </source>
</evidence>